<evidence type="ECO:0000313" key="1">
    <source>
        <dbReference type="EMBL" id="JAH19447.1"/>
    </source>
</evidence>
<dbReference type="AlphaFoldDB" id="A0A0E9QSN3"/>
<name>A0A0E9QSN3_ANGAN</name>
<reference evidence="1" key="1">
    <citation type="submission" date="2014-11" db="EMBL/GenBank/DDBJ databases">
        <authorList>
            <person name="Amaro Gonzalez C."/>
        </authorList>
    </citation>
    <scope>NUCLEOTIDE SEQUENCE</scope>
</reference>
<proteinExistence type="predicted"/>
<protein>
    <submittedName>
        <fullName evidence="1">Uncharacterized protein</fullName>
    </submittedName>
</protein>
<accession>A0A0E9QSN3</accession>
<sequence length="56" mass="6357">MTKQESRLWTLTNCPYYSICSVVSTSLLTPKTHAIYVAQMFSLALGLSVDRFRLQS</sequence>
<organism evidence="1">
    <name type="scientific">Anguilla anguilla</name>
    <name type="common">European freshwater eel</name>
    <name type="synonym">Muraena anguilla</name>
    <dbReference type="NCBI Taxonomy" id="7936"/>
    <lineage>
        <taxon>Eukaryota</taxon>
        <taxon>Metazoa</taxon>
        <taxon>Chordata</taxon>
        <taxon>Craniata</taxon>
        <taxon>Vertebrata</taxon>
        <taxon>Euteleostomi</taxon>
        <taxon>Actinopterygii</taxon>
        <taxon>Neopterygii</taxon>
        <taxon>Teleostei</taxon>
        <taxon>Anguilliformes</taxon>
        <taxon>Anguillidae</taxon>
        <taxon>Anguilla</taxon>
    </lineage>
</organism>
<reference evidence="1" key="2">
    <citation type="journal article" date="2015" name="Fish Shellfish Immunol.">
        <title>Early steps in the European eel (Anguilla anguilla)-Vibrio vulnificus interaction in the gills: Role of the RtxA13 toxin.</title>
        <authorList>
            <person name="Callol A."/>
            <person name="Pajuelo D."/>
            <person name="Ebbesson L."/>
            <person name="Teles M."/>
            <person name="MacKenzie S."/>
            <person name="Amaro C."/>
        </authorList>
    </citation>
    <scope>NUCLEOTIDE SEQUENCE</scope>
</reference>
<dbReference type="EMBL" id="GBXM01089130">
    <property type="protein sequence ID" value="JAH19447.1"/>
    <property type="molecule type" value="Transcribed_RNA"/>
</dbReference>